<dbReference type="Proteomes" id="UP001500979">
    <property type="component" value="Unassembled WGS sequence"/>
</dbReference>
<name>A0ABN3VI65_9PSEU</name>
<evidence type="ECO:0000313" key="3">
    <source>
        <dbReference type="Proteomes" id="UP001500979"/>
    </source>
</evidence>
<organism evidence="2 3">
    <name type="scientific">Saccharopolyspora taberi</name>
    <dbReference type="NCBI Taxonomy" id="60895"/>
    <lineage>
        <taxon>Bacteria</taxon>
        <taxon>Bacillati</taxon>
        <taxon>Actinomycetota</taxon>
        <taxon>Actinomycetes</taxon>
        <taxon>Pseudonocardiales</taxon>
        <taxon>Pseudonocardiaceae</taxon>
        <taxon>Saccharopolyspora</taxon>
    </lineage>
</organism>
<dbReference type="PANTHER" id="PTHR35525:SF3">
    <property type="entry name" value="BLL6575 PROTEIN"/>
    <property type="match status" value="1"/>
</dbReference>
<accession>A0ABN3VI65</accession>
<evidence type="ECO:0000313" key="2">
    <source>
        <dbReference type="EMBL" id="GAA2807459.1"/>
    </source>
</evidence>
<dbReference type="InterPro" id="IPR023286">
    <property type="entry name" value="ABATE_dom_sf"/>
</dbReference>
<dbReference type="Pfam" id="PF11706">
    <property type="entry name" value="zf-CGNR"/>
    <property type="match status" value="1"/>
</dbReference>
<protein>
    <submittedName>
        <fullName evidence="2">CGNR zinc finger domain-containing protein</fullName>
    </submittedName>
</protein>
<feature type="domain" description="Zinc finger CGNR" evidence="1">
    <location>
        <begin position="137"/>
        <end position="180"/>
    </location>
</feature>
<dbReference type="EMBL" id="BAAAUX010000019">
    <property type="protein sequence ID" value="GAA2807459.1"/>
    <property type="molecule type" value="Genomic_DNA"/>
</dbReference>
<gene>
    <name evidence="2" type="ORF">GCM10010470_48450</name>
</gene>
<dbReference type="SUPFAM" id="SSF160904">
    <property type="entry name" value="Jann2411-like"/>
    <property type="match status" value="1"/>
</dbReference>
<keyword evidence="3" id="KW-1185">Reference proteome</keyword>
<dbReference type="Gene3D" id="1.10.3300.10">
    <property type="entry name" value="Jann2411-like domain"/>
    <property type="match status" value="1"/>
</dbReference>
<dbReference type="PANTHER" id="PTHR35525">
    <property type="entry name" value="BLL6575 PROTEIN"/>
    <property type="match status" value="1"/>
</dbReference>
<dbReference type="InterPro" id="IPR010852">
    <property type="entry name" value="ABATE"/>
</dbReference>
<dbReference type="RefSeq" id="WP_344683358.1">
    <property type="nucleotide sequence ID" value="NZ_BAAAUX010000019.1"/>
</dbReference>
<sequence length="184" mass="20447">MGDWVWDGGRPCLDLVNTVRDRYLAGRELLREPADLAEWLRRAELADAVPAEDQLRAARELREAVDRAVRAERPDPADVELINSFARDRHRAATEIRLAGNGSAVAWTPPPADPVRAALGALAADAVDLITAERAQRVRICASDRCGIRFVDASPARNRQWCSMARCGNREKARQHYARRKAGS</sequence>
<proteinExistence type="predicted"/>
<dbReference type="Pfam" id="PF07336">
    <property type="entry name" value="ABATE"/>
    <property type="match status" value="1"/>
</dbReference>
<comment type="caution">
    <text evidence="2">The sequence shown here is derived from an EMBL/GenBank/DDBJ whole genome shotgun (WGS) entry which is preliminary data.</text>
</comment>
<dbReference type="InterPro" id="IPR021005">
    <property type="entry name" value="Znf_CGNR"/>
</dbReference>
<evidence type="ECO:0000259" key="1">
    <source>
        <dbReference type="Pfam" id="PF11706"/>
    </source>
</evidence>
<reference evidence="2 3" key="1">
    <citation type="journal article" date="2019" name="Int. J. Syst. Evol. Microbiol.">
        <title>The Global Catalogue of Microorganisms (GCM) 10K type strain sequencing project: providing services to taxonomists for standard genome sequencing and annotation.</title>
        <authorList>
            <consortium name="The Broad Institute Genomics Platform"/>
            <consortium name="The Broad Institute Genome Sequencing Center for Infectious Disease"/>
            <person name="Wu L."/>
            <person name="Ma J."/>
        </authorList>
    </citation>
    <scope>NUCLEOTIDE SEQUENCE [LARGE SCALE GENOMIC DNA]</scope>
    <source>
        <strain evidence="2 3">JCM 9383</strain>
    </source>
</reference>